<dbReference type="CDD" id="cd24068">
    <property type="entry name" value="ASKHA_NBD_ROK_FnNanK-like"/>
    <property type="match status" value="1"/>
</dbReference>
<dbReference type="Gene3D" id="3.30.420.40">
    <property type="match status" value="2"/>
</dbReference>
<dbReference type="PANTHER" id="PTHR18964">
    <property type="entry name" value="ROK (REPRESSOR, ORF, KINASE) FAMILY"/>
    <property type="match status" value="1"/>
</dbReference>
<dbReference type="AlphaFoldDB" id="A0A917BZR2"/>
<dbReference type="Pfam" id="PF00480">
    <property type="entry name" value="ROK"/>
    <property type="match status" value="1"/>
</dbReference>
<dbReference type="EMBL" id="BMKR01000003">
    <property type="protein sequence ID" value="GGF64810.1"/>
    <property type="molecule type" value="Genomic_DNA"/>
</dbReference>
<dbReference type="PANTHER" id="PTHR18964:SF149">
    <property type="entry name" value="BIFUNCTIONAL UDP-N-ACETYLGLUCOSAMINE 2-EPIMERASE_N-ACETYLMANNOSAMINE KINASE"/>
    <property type="match status" value="1"/>
</dbReference>
<dbReference type="SUPFAM" id="SSF53067">
    <property type="entry name" value="Actin-like ATPase domain"/>
    <property type="match status" value="1"/>
</dbReference>
<comment type="caution">
    <text evidence="2">The sequence shown here is derived from an EMBL/GenBank/DDBJ whole genome shotgun (WGS) entry which is preliminary data.</text>
</comment>
<sequence>MHKVDSYMVGIDLGGTKIAAALFDSNGTMLKREQMETAGARTAGEIVQRMIEQIQSVSAGYPLAGIGLASPGAVNSREGIVINGTNLPGWTDVPLKLWMEEALGTEVRVVNDANAAAWGEYARGAGKGAQNMVYVTLSTGIGSGIVLDGKLLLGTDSYAGELGHNIVDPNGPQCSCGRYGCWEVFASGTAIRNSALGLMEERSSVITELARRDGEEISSRHVFEAMSLQDPLAMEVIGRSIDYMALGLANAVHTFNPDRIVIGGGVSRAGDLLFPLLRVTTERLVMKPYQGTFTIVPAGLGDDVGLIGAAALFHRFEEEISRV</sequence>
<dbReference type="InterPro" id="IPR000600">
    <property type="entry name" value="ROK"/>
</dbReference>
<name>A0A917BZR2_9BACL</name>
<keyword evidence="3" id="KW-1185">Reference proteome</keyword>
<comment type="similarity">
    <text evidence="1">Belongs to the ROK (NagC/XylR) family.</text>
</comment>
<reference evidence="2" key="1">
    <citation type="journal article" date="2014" name="Int. J. Syst. Evol. Microbiol.">
        <title>Complete genome sequence of Corynebacterium casei LMG S-19264T (=DSM 44701T), isolated from a smear-ripened cheese.</title>
        <authorList>
            <consortium name="US DOE Joint Genome Institute (JGI-PGF)"/>
            <person name="Walter F."/>
            <person name="Albersmeier A."/>
            <person name="Kalinowski J."/>
            <person name="Ruckert C."/>
        </authorList>
    </citation>
    <scope>NUCLEOTIDE SEQUENCE</scope>
    <source>
        <strain evidence="2">CGMCC 1.16134</strain>
    </source>
</reference>
<dbReference type="PROSITE" id="PS01125">
    <property type="entry name" value="ROK"/>
    <property type="match status" value="1"/>
</dbReference>
<protein>
    <submittedName>
        <fullName evidence="2">Glucokinase</fullName>
    </submittedName>
</protein>
<evidence type="ECO:0000313" key="2">
    <source>
        <dbReference type="EMBL" id="GGF64810.1"/>
    </source>
</evidence>
<reference evidence="2" key="2">
    <citation type="submission" date="2020-09" db="EMBL/GenBank/DDBJ databases">
        <authorList>
            <person name="Sun Q."/>
            <person name="Zhou Y."/>
        </authorList>
    </citation>
    <scope>NUCLEOTIDE SEQUENCE</scope>
    <source>
        <strain evidence="2">CGMCC 1.16134</strain>
    </source>
</reference>
<organism evidence="2 3">
    <name type="scientific">Paenibacillus albidus</name>
    <dbReference type="NCBI Taxonomy" id="2041023"/>
    <lineage>
        <taxon>Bacteria</taxon>
        <taxon>Bacillati</taxon>
        <taxon>Bacillota</taxon>
        <taxon>Bacilli</taxon>
        <taxon>Bacillales</taxon>
        <taxon>Paenibacillaceae</taxon>
        <taxon>Paenibacillus</taxon>
    </lineage>
</organism>
<dbReference type="Proteomes" id="UP000637643">
    <property type="component" value="Unassembled WGS sequence"/>
</dbReference>
<dbReference type="InterPro" id="IPR049874">
    <property type="entry name" value="ROK_cs"/>
</dbReference>
<dbReference type="InterPro" id="IPR043129">
    <property type="entry name" value="ATPase_NBD"/>
</dbReference>
<evidence type="ECO:0000256" key="1">
    <source>
        <dbReference type="ARBA" id="ARBA00006479"/>
    </source>
</evidence>
<evidence type="ECO:0000313" key="3">
    <source>
        <dbReference type="Proteomes" id="UP000637643"/>
    </source>
</evidence>
<accession>A0A917BZR2</accession>
<gene>
    <name evidence="2" type="ORF">GCM10010912_07230</name>
</gene>
<proteinExistence type="inferred from homology"/>